<organism evidence="2 3">
    <name type="scientific">Kribbella alba</name>
    <dbReference type="NCBI Taxonomy" id="190197"/>
    <lineage>
        <taxon>Bacteria</taxon>
        <taxon>Bacillati</taxon>
        <taxon>Actinomycetota</taxon>
        <taxon>Actinomycetes</taxon>
        <taxon>Propionibacteriales</taxon>
        <taxon>Kribbellaceae</taxon>
        <taxon>Kribbella</taxon>
    </lineage>
</organism>
<dbReference type="RefSeq" id="WP_344111750.1">
    <property type="nucleotide sequence ID" value="NZ_BAAANE010000004.1"/>
</dbReference>
<evidence type="ECO:0000313" key="3">
    <source>
        <dbReference type="Proteomes" id="UP001501319"/>
    </source>
</evidence>
<proteinExistence type="predicted"/>
<comment type="caution">
    <text evidence="2">The sequence shown here is derived from an EMBL/GenBank/DDBJ whole genome shotgun (WGS) entry which is preliminary data.</text>
</comment>
<dbReference type="Proteomes" id="UP001501319">
    <property type="component" value="Unassembled WGS sequence"/>
</dbReference>
<dbReference type="Gene3D" id="1.10.1660.10">
    <property type="match status" value="1"/>
</dbReference>
<dbReference type="InterPro" id="IPR007367">
    <property type="entry name" value="DUF433"/>
</dbReference>
<dbReference type="EMBL" id="BAAANE010000004">
    <property type="protein sequence ID" value="GAA1637655.1"/>
    <property type="molecule type" value="Genomic_DNA"/>
</dbReference>
<evidence type="ECO:0000313" key="2">
    <source>
        <dbReference type="EMBL" id="GAA1637655.1"/>
    </source>
</evidence>
<accession>A0ABN2FAX8</accession>
<reference evidence="2 3" key="1">
    <citation type="journal article" date="2019" name="Int. J. Syst. Evol. Microbiol.">
        <title>The Global Catalogue of Microorganisms (GCM) 10K type strain sequencing project: providing services to taxonomists for standard genome sequencing and annotation.</title>
        <authorList>
            <consortium name="The Broad Institute Genomics Platform"/>
            <consortium name="The Broad Institute Genome Sequencing Center for Infectious Disease"/>
            <person name="Wu L."/>
            <person name="Ma J."/>
        </authorList>
    </citation>
    <scope>NUCLEOTIDE SEQUENCE [LARGE SCALE GENOMIC DNA]</scope>
    <source>
        <strain evidence="2 3">JCM 14306</strain>
    </source>
</reference>
<gene>
    <name evidence="2" type="ORF">GCM10009744_28660</name>
</gene>
<sequence length="216" mass="24098">MSLDARFDLPIFTKTETAMHLGLPPTTLRYWLQTGALQAAEREHSSQATMTFASVVEAHMLRQLRVAGLSLRAIRDAAIRLRSEVGRPYPLAWKRLAHDGRDLLMEITAEGRDPSWERIRDSQGGLAGVVELGLEPISWAPDDYANRLRLVAYRGAQVIVDPRFSFGQPILERAGVRVEDVVDLARAGESYQVIADEFGIETTEVEALVRPHIRAA</sequence>
<evidence type="ECO:0000259" key="1">
    <source>
        <dbReference type="Pfam" id="PF13411"/>
    </source>
</evidence>
<dbReference type="Pfam" id="PF04255">
    <property type="entry name" value="DUF433"/>
    <property type="match status" value="1"/>
</dbReference>
<dbReference type="InterPro" id="IPR009061">
    <property type="entry name" value="DNA-bd_dom_put_sf"/>
</dbReference>
<feature type="domain" description="HTH merR-type" evidence="1">
    <location>
        <begin position="15"/>
        <end position="76"/>
    </location>
</feature>
<keyword evidence="3" id="KW-1185">Reference proteome</keyword>
<dbReference type="SUPFAM" id="SSF46955">
    <property type="entry name" value="Putative DNA-binding domain"/>
    <property type="match status" value="1"/>
</dbReference>
<dbReference type="InterPro" id="IPR000551">
    <property type="entry name" value="MerR-type_HTH_dom"/>
</dbReference>
<dbReference type="Pfam" id="PF13411">
    <property type="entry name" value="MerR_1"/>
    <property type="match status" value="1"/>
</dbReference>
<protein>
    <recommendedName>
        <fullName evidence="1">HTH merR-type domain-containing protein</fullName>
    </recommendedName>
</protein>
<name>A0ABN2FAX8_9ACTN</name>